<dbReference type="PROSITE" id="PS51257">
    <property type="entry name" value="PROKAR_LIPOPROTEIN"/>
    <property type="match status" value="1"/>
</dbReference>
<dbReference type="STRING" id="1792845.BC343_05365"/>
<keyword evidence="2" id="KW-1134">Transmembrane beta strand</keyword>
<dbReference type="PANTHER" id="PTHR30203">
    <property type="entry name" value="OUTER MEMBRANE CATION EFFLUX PROTEIN"/>
    <property type="match status" value="1"/>
</dbReference>
<keyword evidence="2" id="KW-0564">Palmitate</keyword>
<dbReference type="Gene3D" id="1.20.1600.10">
    <property type="entry name" value="Outer membrane efflux proteins (OEP)"/>
    <property type="match status" value="1"/>
</dbReference>
<proteinExistence type="inferred from homology"/>
<keyword evidence="4" id="KW-1185">Reference proteome</keyword>
<dbReference type="EMBL" id="MBTF01000012">
    <property type="protein sequence ID" value="OOQ59595.1"/>
    <property type="molecule type" value="Genomic_DNA"/>
</dbReference>
<dbReference type="NCBIfam" id="TIGR01845">
    <property type="entry name" value="outer_NodT"/>
    <property type="match status" value="1"/>
</dbReference>
<name>A0A1S9PF50_9SPHI</name>
<dbReference type="InterPro" id="IPR010131">
    <property type="entry name" value="MdtP/NodT-like"/>
</dbReference>
<evidence type="ECO:0000313" key="4">
    <source>
        <dbReference type="Proteomes" id="UP000189739"/>
    </source>
</evidence>
<accession>A0A1S9PF50</accession>
<dbReference type="PANTHER" id="PTHR30203:SF33">
    <property type="entry name" value="BLR4455 PROTEIN"/>
    <property type="match status" value="1"/>
</dbReference>
<evidence type="ECO:0000256" key="2">
    <source>
        <dbReference type="RuleBase" id="RU362097"/>
    </source>
</evidence>
<evidence type="ECO:0000256" key="1">
    <source>
        <dbReference type="ARBA" id="ARBA00007613"/>
    </source>
</evidence>
<dbReference type="OrthoDB" id="9770517at2"/>
<dbReference type="Proteomes" id="UP000189739">
    <property type="component" value="Unassembled WGS sequence"/>
</dbReference>
<keyword evidence="2" id="KW-0812">Transmembrane</keyword>
<sequence length="471" mass="51485">MKNLLSKLAIVLVVISGCSVSKDIETPKPELPTEFRNAAAVSADTASVGDIEWKNFFADATLQKLIDSAITKNYDMQIAVKNIESSQLLFKQVKWDYVPTVGLNVTASSNRPSDNSVTGLSIAQFGIGTSHVEDYSANLALSWEADIWGKIKNRQRLALAQYLQTAEAKKAIQTTIVAQVSQGYYNLLMLDEQLNIAQKNVKLNDSTLRIIRLQYDAGQVTSLAVQQAEAQRQAAQQLVPQFEQNLTIQENALRILTGELPSAIERNAKLDDVKVPENLSAGFPSTMVSRRPDVKSSELALTVANANVGITKAAMYPTLTITGTGGLNSFKASNWFNIPASLFGTVTGGIAQPLLNRKRLKTQYEVAKVDREKNVLQFRQSVLKAVGEVSDALVRIDKLKQQQAIAANRVKTLQQATANANLLFKNGMATYLEVITAQGNVLQGELELATVKRTQLDAVSELYRSLGGGWK</sequence>
<dbReference type="AlphaFoldDB" id="A0A1S9PF50"/>
<gene>
    <name evidence="3" type="ORF">BC343_05365</name>
</gene>
<reference evidence="3 4" key="1">
    <citation type="submission" date="2016-07" db="EMBL/GenBank/DDBJ databases">
        <title>Genomic analysis of zinc-resistant bacterium Mucilaginibacter pedocola TBZ30.</title>
        <authorList>
            <person name="Huang J."/>
            <person name="Tang J."/>
        </authorList>
    </citation>
    <scope>NUCLEOTIDE SEQUENCE [LARGE SCALE GENOMIC DNA]</scope>
    <source>
        <strain evidence="3 4">TBZ30</strain>
    </source>
</reference>
<dbReference type="RefSeq" id="WP_078348343.1">
    <property type="nucleotide sequence ID" value="NZ_MBTF01000012.1"/>
</dbReference>
<comment type="subcellular location">
    <subcellularLocation>
        <location evidence="2">Cell membrane</location>
        <topology evidence="2">Lipid-anchor</topology>
    </subcellularLocation>
</comment>
<keyword evidence="2" id="KW-0449">Lipoprotein</keyword>
<organism evidence="3 4">
    <name type="scientific">Mucilaginibacter pedocola</name>
    <dbReference type="NCBI Taxonomy" id="1792845"/>
    <lineage>
        <taxon>Bacteria</taxon>
        <taxon>Pseudomonadati</taxon>
        <taxon>Bacteroidota</taxon>
        <taxon>Sphingobacteriia</taxon>
        <taxon>Sphingobacteriales</taxon>
        <taxon>Sphingobacteriaceae</taxon>
        <taxon>Mucilaginibacter</taxon>
    </lineage>
</organism>
<dbReference type="GO" id="GO:0005886">
    <property type="term" value="C:plasma membrane"/>
    <property type="evidence" value="ECO:0007669"/>
    <property type="project" value="UniProtKB-SubCell"/>
</dbReference>
<evidence type="ECO:0000313" key="3">
    <source>
        <dbReference type="EMBL" id="OOQ59595.1"/>
    </source>
</evidence>
<dbReference type="Pfam" id="PF02321">
    <property type="entry name" value="OEP"/>
    <property type="match status" value="2"/>
</dbReference>
<comment type="caution">
    <text evidence="3">The sequence shown here is derived from an EMBL/GenBank/DDBJ whole genome shotgun (WGS) entry which is preliminary data.</text>
</comment>
<comment type="similarity">
    <text evidence="1 2">Belongs to the outer membrane factor (OMF) (TC 1.B.17) family.</text>
</comment>
<dbReference type="InterPro" id="IPR003423">
    <property type="entry name" value="OMP_efflux"/>
</dbReference>
<dbReference type="SUPFAM" id="SSF56954">
    <property type="entry name" value="Outer membrane efflux proteins (OEP)"/>
    <property type="match status" value="1"/>
</dbReference>
<keyword evidence="2" id="KW-0472">Membrane</keyword>
<protein>
    <submittedName>
        <fullName evidence="3">RND transporter</fullName>
    </submittedName>
</protein>
<dbReference type="Gene3D" id="2.20.200.10">
    <property type="entry name" value="Outer membrane efflux proteins (OEP)"/>
    <property type="match status" value="1"/>
</dbReference>
<dbReference type="GO" id="GO:0015562">
    <property type="term" value="F:efflux transmembrane transporter activity"/>
    <property type="evidence" value="ECO:0007669"/>
    <property type="project" value="InterPro"/>
</dbReference>